<protein>
    <submittedName>
        <fullName evidence="2">Uncharacterized protein</fullName>
    </submittedName>
</protein>
<name>A0ABD0JIV2_9CAEN</name>
<evidence type="ECO:0000256" key="1">
    <source>
        <dbReference type="SAM" id="MobiDB-lite"/>
    </source>
</evidence>
<accession>A0ABD0JIV2</accession>
<dbReference type="AlphaFoldDB" id="A0ABD0JIV2"/>
<sequence length="73" mass="7926">MFLVNVGPWVGERGRGNRQPVFLTSPGLGESPQSNSSRKRSSNDMFLVNVGPWVGERGRGNRQPVFLTSPGLG</sequence>
<comment type="caution">
    <text evidence="2">The sequence shown here is derived from an EMBL/GenBank/DDBJ whole genome shotgun (WGS) entry which is preliminary data.</text>
</comment>
<evidence type="ECO:0000313" key="3">
    <source>
        <dbReference type="Proteomes" id="UP001519460"/>
    </source>
</evidence>
<reference evidence="2 3" key="1">
    <citation type="journal article" date="2023" name="Sci. Data">
        <title>Genome assembly of the Korean intertidal mud-creeper Batillaria attramentaria.</title>
        <authorList>
            <person name="Patra A.K."/>
            <person name="Ho P.T."/>
            <person name="Jun S."/>
            <person name="Lee S.J."/>
            <person name="Kim Y."/>
            <person name="Won Y.J."/>
        </authorList>
    </citation>
    <scope>NUCLEOTIDE SEQUENCE [LARGE SCALE GENOMIC DNA]</scope>
    <source>
        <strain evidence="2">Wonlab-2016</strain>
    </source>
</reference>
<feature type="region of interest" description="Disordered" evidence="1">
    <location>
        <begin position="12"/>
        <end position="43"/>
    </location>
</feature>
<proteinExistence type="predicted"/>
<gene>
    <name evidence="2" type="ORF">BaRGS_00034185</name>
</gene>
<dbReference type="EMBL" id="JACVVK020000432">
    <property type="protein sequence ID" value="KAK7474601.1"/>
    <property type="molecule type" value="Genomic_DNA"/>
</dbReference>
<dbReference type="Proteomes" id="UP001519460">
    <property type="component" value="Unassembled WGS sequence"/>
</dbReference>
<feature type="non-terminal residue" evidence="2">
    <location>
        <position position="73"/>
    </location>
</feature>
<evidence type="ECO:0000313" key="2">
    <source>
        <dbReference type="EMBL" id="KAK7474601.1"/>
    </source>
</evidence>
<keyword evidence="3" id="KW-1185">Reference proteome</keyword>
<organism evidence="2 3">
    <name type="scientific">Batillaria attramentaria</name>
    <dbReference type="NCBI Taxonomy" id="370345"/>
    <lineage>
        <taxon>Eukaryota</taxon>
        <taxon>Metazoa</taxon>
        <taxon>Spiralia</taxon>
        <taxon>Lophotrochozoa</taxon>
        <taxon>Mollusca</taxon>
        <taxon>Gastropoda</taxon>
        <taxon>Caenogastropoda</taxon>
        <taxon>Sorbeoconcha</taxon>
        <taxon>Cerithioidea</taxon>
        <taxon>Batillariidae</taxon>
        <taxon>Batillaria</taxon>
    </lineage>
</organism>